<dbReference type="EMBL" id="JAINUG010000217">
    <property type="protein sequence ID" value="KAJ8387143.1"/>
    <property type="molecule type" value="Genomic_DNA"/>
</dbReference>
<accession>A0AAD7RMP2</accession>
<gene>
    <name evidence="1" type="ORF">AAFF_G00160830</name>
</gene>
<keyword evidence="2" id="KW-1185">Reference proteome</keyword>
<organism evidence="1 2">
    <name type="scientific">Aldrovandia affinis</name>
    <dbReference type="NCBI Taxonomy" id="143900"/>
    <lineage>
        <taxon>Eukaryota</taxon>
        <taxon>Metazoa</taxon>
        <taxon>Chordata</taxon>
        <taxon>Craniata</taxon>
        <taxon>Vertebrata</taxon>
        <taxon>Euteleostomi</taxon>
        <taxon>Actinopterygii</taxon>
        <taxon>Neopterygii</taxon>
        <taxon>Teleostei</taxon>
        <taxon>Notacanthiformes</taxon>
        <taxon>Halosauridae</taxon>
        <taxon>Aldrovandia</taxon>
    </lineage>
</organism>
<protein>
    <submittedName>
        <fullName evidence="1">Uncharacterized protein</fullName>
    </submittedName>
</protein>
<name>A0AAD7RMP2_9TELE</name>
<evidence type="ECO:0000313" key="2">
    <source>
        <dbReference type="Proteomes" id="UP001221898"/>
    </source>
</evidence>
<evidence type="ECO:0000313" key="1">
    <source>
        <dbReference type="EMBL" id="KAJ8387143.1"/>
    </source>
</evidence>
<proteinExistence type="predicted"/>
<feature type="non-terminal residue" evidence="1">
    <location>
        <position position="1"/>
    </location>
</feature>
<sequence length="71" mass="8291">TPWVPSTDWKFRHPCSRVADIETHQCIEKHKHCTPLKTISSPHERTSSPSRRRKFSFWAGDVIFCGRRAVT</sequence>
<reference evidence="1" key="1">
    <citation type="journal article" date="2023" name="Science">
        <title>Genome structures resolve the early diversification of teleost fishes.</title>
        <authorList>
            <person name="Parey E."/>
            <person name="Louis A."/>
            <person name="Montfort J."/>
            <person name="Bouchez O."/>
            <person name="Roques C."/>
            <person name="Iampietro C."/>
            <person name="Lluch J."/>
            <person name="Castinel A."/>
            <person name="Donnadieu C."/>
            <person name="Desvignes T."/>
            <person name="Floi Bucao C."/>
            <person name="Jouanno E."/>
            <person name="Wen M."/>
            <person name="Mejri S."/>
            <person name="Dirks R."/>
            <person name="Jansen H."/>
            <person name="Henkel C."/>
            <person name="Chen W.J."/>
            <person name="Zahm M."/>
            <person name="Cabau C."/>
            <person name="Klopp C."/>
            <person name="Thompson A.W."/>
            <person name="Robinson-Rechavi M."/>
            <person name="Braasch I."/>
            <person name="Lecointre G."/>
            <person name="Bobe J."/>
            <person name="Postlethwait J.H."/>
            <person name="Berthelot C."/>
            <person name="Roest Crollius H."/>
            <person name="Guiguen Y."/>
        </authorList>
    </citation>
    <scope>NUCLEOTIDE SEQUENCE</scope>
    <source>
        <strain evidence="1">NC1722</strain>
    </source>
</reference>
<dbReference type="Proteomes" id="UP001221898">
    <property type="component" value="Unassembled WGS sequence"/>
</dbReference>
<comment type="caution">
    <text evidence="1">The sequence shown here is derived from an EMBL/GenBank/DDBJ whole genome shotgun (WGS) entry which is preliminary data.</text>
</comment>
<dbReference type="AlphaFoldDB" id="A0AAD7RMP2"/>